<dbReference type="eggNOG" id="COG0840">
    <property type="taxonomic scope" value="Bacteria"/>
</dbReference>
<proteinExistence type="inferred from homology"/>
<evidence type="ECO:0000256" key="10">
    <source>
        <dbReference type="SAM" id="Coils"/>
    </source>
</evidence>
<dbReference type="OrthoDB" id="6434013at2"/>
<evidence type="ECO:0000256" key="3">
    <source>
        <dbReference type="ARBA" id="ARBA00022481"/>
    </source>
</evidence>
<dbReference type="GO" id="GO:0007165">
    <property type="term" value="P:signal transduction"/>
    <property type="evidence" value="ECO:0007669"/>
    <property type="project" value="UniProtKB-KW"/>
</dbReference>
<reference evidence="12 13" key="1">
    <citation type="submission" date="2014-05" db="EMBL/GenBank/DDBJ databases">
        <title>Pseudomonas simiae WCS417.</title>
        <authorList>
            <person name="Berendsen R.L."/>
        </authorList>
    </citation>
    <scope>NUCLEOTIDE SEQUENCE [LARGE SCALE GENOMIC DNA]</scope>
    <source>
        <strain evidence="12 13">WCS417</strain>
    </source>
</reference>
<dbReference type="AlphaFoldDB" id="A0A1N7TUC8"/>
<keyword evidence="8" id="KW-0807">Transducer</keyword>
<keyword evidence="3" id="KW-0488">Methylation</keyword>
<dbReference type="Gene3D" id="1.10.287.950">
    <property type="entry name" value="Methyl-accepting chemotaxis protein"/>
    <property type="match status" value="1"/>
</dbReference>
<dbReference type="SMART" id="SM01358">
    <property type="entry name" value="HBM"/>
    <property type="match status" value="1"/>
</dbReference>
<dbReference type="PROSITE" id="PS50111">
    <property type="entry name" value="CHEMOTAXIS_TRANSDUC_2"/>
    <property type="match status" value="1"/>
</dbReference>
<evidence type="ECO:0000256" key="4">
    <source>
        <dbReference type="ARBA" id="ARBA00022500"/>
    </source>
</evidence>
<dbReference type="FunFam" id="1.10.287.950:FF:000001">
    <property type="entry name" value="Methyl-accepting chemotaxis sensory transducer"/>
    <property type="match status" value="1"/>
</dbReference>
<evidence type="ECO:0000256" key="6">
    <source>
        <dbReference type="ARBA" id="ARBA00022989"/>
    </source>
</evidence>
<organism evidence="12 13">
    <name type="scientific">Pseudomonas simiae</name>
    <dbReference type="NCBI Taxonomy" id="321846"/>
    <lineage>
        <taxon>Bacteria</taxon>
        <taxon>Pseudomonadati</taxon>
        <taxon>Pseudomonadota</taxon>
        <taxon>Gammaproteobacteria</taxon>
        <taxon>Pseudomonadales</taxon>
        <taxon>Pseudomonadaceae</taxon>
        <taxon>Pseudomonas</taxon>
    </lineage>
</organism>
<keyword evidence="6 11" id="KW-1133">Transmembrane helix</keyword>
<dbReference type="PROSITE" id="PS50885">
    <property type="entry name" value="HAMP"/>
    <property type="match status" value="1"/>
</dbReference>
<evidence type="ECO:0000256" key="7">
    <source>
        <dbReference type="ARBA" id="ARBA00023136"/>
    </source>
</evidence>
<dbReference type="InterPro" id="IPR032255">
    <property type="entry name" value="HBM"/>
</dbReference>
<evidence type="ECO:0000313" key="13">
    <source>
        <dbReference type="Proteomes" id="UP000027308"/>
    </source>
</evidence>
<feature type="coiled-coil region" evidence="10">
    <location>
        <begin position="163"/>
        <end position="214"/>
    </location>
</feature>
<dbReference type="Proteomes" id="UP000027308">
    <property type="component" value="Chromosome"/>
</dbReference>
<feature type="coiled-coil region" evidence="10">
    <location>
        <begin position="239"/>
        <end position="270"/>
    </location>
</feature>
<dbReference type="Pfam" id="PF00672">
    <property type="entry name" value="HAMP"/>
    <property type="match status" value="1"/>
</dbReference>
<evidence type="ECO:0000256" key="11">
    <source>
        <dbReference type="SAM" id="Phobius"/>
    </source>
</evidence>
<dbReference type="PANTHER" id="PTHR32089:SF120">
    <property type="entry name" value="METHYL-ACCEPTING CHEMOTAXIS PROTEIN TLPQ"/>
    <property type="match status" value="1"/>
</dbReference>
<dbReference type="CDD" id="cd11386">
    <property type="entry name" value="MCP_signal"/>
    <property type="match status" value="1"/>
</dbReference>
<dbReference type="GO" id="GO:0006935">
    <property type="term" value="P:chemotaxis"/>
    <property type="evidence" value="ECO:0007669"/>
    <property type="project" value="UniProtKB-KW"/>
</dbReference>
<dbReference type="CDD" id="cd06225">
    <property type="entry name" value="HAMP"/>
    <property type="match status" value="1"/>
</dbReference>
<feature type="transmembrane region" description="Helical" evidence="11">
    <location>
        <begin position="287"/>
        <end position="305"/>
    </location>
</feature>
<dbReference type="InterPro" id="IPR004089">
    <property type="entry name" value="MCPsignal_dom"/>
</dbReference>
<keyword evidence="2" id="KW-1003">Cell membrane</keyword>
<dbReference type="RefSeq" id="WP_029529262.1">
    <property type="nucleotide sequence ID" value="NZ_CP005975.1"/>
</dbReference>
<dbReference type="GO" id="GO:0005886">
    <property type="term" value="C:plasma membrane"/>
    <property type="evidence" value="ECO:0007669"/>
    <property type="project" value="UniProtKB-SubCell"/>
</dbReference>
<keyword evidence="7 11" id="KW-0472">Membrane</keyword>
<name>A0A1N7TUC8_9PSED</name>
<gene>
    <name evidence="12" type="ORF">PS417_01820</name>
</gene>
<comment type="subcellular location">
    <subcellularLocation>
        <location evidence="1">Cell membrane</location>
        <topology evidence="1">Multi-pass membrane protein</topology>
    </subcellularLocation>
</comment>
<dbReference type="SUPFAM" id="SSF58104">
    <property type="entry name" value="Methyl-accepting chemotaxis protein (MCP) signaling domain"/>
    <property type="match status" value="1"/>
</dbReference>
<evidence type="ECO:0000256" key="2">
    <source>
        <dbReference type="ARBA" id="ARBA00022475"/>
    </source>
</evidence>
<dbReference type="SMART" id="SM00283">
    <property type="entry name" value="MA"/>
    <property type="match status" value="1"/>
</dbReference>
<keyword evidence="4" id="KW-0145">Chemotaxis</keyword>
<dbReference type="SMART" id="SM00304">
    <property type="entry name" value="HAMP"/>
    <property type="match status" value="3"/>
</dbReference>
<evidence type="ECO:0000256" key="1">
    <source>
        <dbReference type="ARBA" id="ARBA00004651"/>
    </source>
</evidence>
<keyword evidence="10" id="KW-0175">Coiled coil</keyword>
<evidence type="ECO:0000256" key="8">
    <source>
        <dbReference type="ARBA" id="ARBA00023224"/>
    </source>
</evidence>
<dbReference type="Pfam" id="PF16591">
    <property type="entry name" value="HBM"/>
    <property type="match status" value="1"/>
</dbReference>
<sequence>MLRRMTHLLGDASVTLKLALGFSLVLALSLIIAVTGWQALAASLYRSQTLTVLAQLAVAGEELRADRILYRTLDDANSLNRLSASMEKIDGHLKALSNRLIAPKPIEYLQEMARIGATFNTTLKDVPSLVKTRENTREELKQSSTRTGDVLAQLASDLPDQEDEKALDAVENLRQAIEQAEDRAQSPAWAASSLDAYAQAVNDAERNLELAQAAVAKLPVDSTALKNAVLEIRTRLTRLKEAQLTTEKSQNQLEQQLDQLLGQSDLLSQDQTQRRDHEAEQARTQTLGVTAAALLLGVLAAWVIAGQIVTPLRKALSVANRIAEGDLSHEVQTRRKDELGQLQHSMTQMTLNLRGLIGNISDNAQQIASAAEELSTITEQTRAGVSNQREETEQVAAAMNQMLATAQEVARHAEQASIAAGQANHQTDLGDQVVTDVVAQIEHLAHEMARSSQAMLALQRESQKIGSVLDVIKSVSQQTNLLALNAAIEAARAGEAGQGFAVVADEVRSLAQRTQQSAEEIEELIGGLHSGTQQVADILDYSRTLTDNSVGLARNAGDALSEIARTVLVIQEMNPQIAAAAEEQSAVAEEINRSVLKVRDASEQTAAASEQTAAASIELARLGTDLQQCVGQFKV</sequence>
<evidence type="ECO:0000256" key="5">
    <source>
        <dbReference type="ARBA" id="ARBA00022692"/>
    </source>
</evidence>
<protein>
    <submittedName>
        <fullName evidence="12">Chemotaxis protein</fullName>
    </submittedName>
</protein>
<dbReference type="EMBL" id="CP007637">
    <property type="protein sequence ID" value="AIB34320.1"/>
    <property type="molecule type" value="Genomic_DNA"/>
</dbReference>
<dbReference type="InterPro" id="IPR003660">
    <property type="entry name" value="HAMP_dom"/>
</dbReference>
<dbReference type="Pfam" id="PF00015">
    <property type="entry name" value="MCPsignal"/>
    <property type="match status" value="1"/>
</dbReference>
<evidence type="ECO:0000256" key="9">
    <source>
        <dbReference type="ARBA" id="ARBA00029447"/>
    </source>
</evidence>
<accession>A0A1N7TUC8</accession>
<dbReference type="PANTHER" id="PTHR32089">
    <property type="entry name" value="METHYL-ACCEPTING CHEMOTAXIS PROTEIN MCPB"/>
    <property type="match status" value="1"/>
</dbReference>
<evidence type="ECO:0000313" key="12">
    <source>
        <dbReference type="EMBL" id="AIB34320.1"/>
    </source>
</evidence>
<keyword evidence="5 11" id="KW-0812">Transmembrane</keyword>
<comment type="similarity">
    <text evidence="9">Belongs to the methyl-accepting chemotaxis (MCP) protein family.</text>
</comment>